<dbReference type="Gene3D" id="3.40.50.300">
    <property type="entry name" value="P-loop containing nucleotide triphosphate hydrolases"/>
    <property type="match status" value="1"/>
</dbReference>
<evidence type="ECO:0000259" key="1">
    <source>
        <dbReference type="SMART" id="SM00382"/>
    </source>
</evidence>
<evidence type="ECO:0000313" key="3">
    <source>
        <dbReference type="Proteomes" id="UP001500751"/>
    </source>
</evidence>
<organism evidence="2 3">
    <name type="scientific">Catenulispora yoronensis</name>
    <dbReference type="NCBI Taxonomy" id="450799"/>
    <lineage>
        <taxon>Bacteria</taxon>
        <taxon>Bacillati</taxon>
        <taxon>Actinomycetota</taxon>
        <taxon>Actinomycetes</taxon>
        <taxon>Catenulisporales</taxon>
        <taxon>Catenulisporaceae</taxon>
        <taxon>Catenulispora</taxon>
    </lineage>
</organism>
<evidence type="ECO:0000313" key="2">
    <source>
        <dbReference type="EMBL" id="GAA2062125.1"/>
    </source>
</evidence>
<dbReference type="PANTHER" id="PTHR32204">
    <property type="entry name" value="ATPASE RAVA"/>
    <property type="match status" value="1"/>
</dbReference>
<dbReference type="InterPro" id="IPR050513">
    <property type="entry name" value="RavA_ATPases"/>
</dbReference>
<dbReference type="InterPro" id="IPR003593">
    <property type="entry name" value="AAA+_ATPase"/>
</dbReference>
<reference evidence="3" key="1">
    <citation type="journal article" date="2019" name="Int. J. Syst. Evol. Microbiol.">
        <title>The Global Catalogue of Microorganisms (GCM) 10K type strain sequencing project: providing services to taxonomists for standard genome sequencing and annotation.</title>
        <authorList>
            <consortium name="The Broad Institute Genomics Platform"/>
            <consortium name="The Broad Institute Genome Sequencing Center for Infectious Disease"/>
            <person name="Wu L."/>
            <person name="Ma J."/>
        </authorList>
    </citation>
    <scope>NUCLEOTIDE SEQUENCE [LARGE SCALE GENOMIC DNA]</scope>
    <source>
        <strain evidence="3">JCM 16014</strain>
    </source>
</reference>
<dbReference type="InterPro" id="IPR027417">
    <property type="entry name" value="P-loop_NTPase"/>
</dbReference>
<dbReference type="SMART" id="SM00382">
    <property type="entry name" value="AAA"/>
    <property type="match status" value="1"/>
</dbReference>
<dbReference type="SUPFAM" id="SSF52540">
    <property type="entry name" value="P-loop containing nucleoside triphosphate hydrolases"/>
    <property type="match status" value="1"/>
</dbReference>
<dbReference type="EMBL" id="BAAAQN010000086">
    <property type="protein sequence ID" value="GAA2062125.1"/>
    <property type="molecule type" value="Genomic_DNA"/>
</dbReference>
<dbReference type="Pfam" id="PF17868">
    <property type="entry name" value="AAA_lid_8"/>
    <property type="match status" value="1"/>
</dbReference>
<dbReference type="Pfam" id="PF20030">
    <property type="entry name" value="bpMoxR"/>
    <property type="match status" value="1"/>
</dbReference>
<dbReference type="RefSeq" id="WP_344671578.1">
    <property type="nucleotide sequence ID" value="NZ_BAAAQN010000086.1"/>
</dbReference>
<keyword evidence="3" id="KW-1185">Reference proteome</keyword>
<name>A0ABP5H5Y0_9ACTN</name>
<dbReference type="InterPro" id="IPR045427">
    <property type="entry name" value="MoxR"/>
</dbReference>
<feature type="domain" description="AAA+ ATPase" evidence="1">
    <location>
        <begin position="46"/>
        <end position="186"/>
    </location>
</feature>
<comment type="caution">
    <text evidence="2">The sequence shown here is derived from an EMBL/GenBank/DDBJ whole genome shotgun (WGS) entry which is preliminary data.</text>
</comment>
<proteinExistence type="predicted"/>
<gene>
    <name evidence="2" type="ORF">GCM10009839_86540</name>
</gene>
<accession>A0ABP5H5Y0</accession>
<dbReference type="InterPro" id="IPR041538">
    <property type="entry name" value="RavA-like_AAA_lid"/>
</dbReference>
<dbReference type="PANTHER" id="PTHR32204:SF0">
    <property type="entry name" value="ATPASE RAVA"/>
    <property type="match status" value="1"/>
</dbReference>
<sequence>MTDMVSMSADAAGTVAARLRAVNGELADLYLERSDVVRALTVGVLAGQHSLLLGPPGTAKSELARELTSRIDGARFWEILLSRFSDPKSIFGPIDVAALTAGRYVQLLDGRATTADVGFVDEIFKCGPAALNSMLAFMNERVYHPENGDAPVRCPLLSLVCASNELASGDELSAIFDRLLIRLEVGYLRDPQNFRALLRSSVAPAVPPTRTTLDLADLRAAVKTGVPAVKIPDAVIEAVADLRAGLRAQELTASDRRWKQCMRLVQASAFLDGRPEAGPDDVLVLAHALWETVETRVAVERVVLELVHPASGEALTLGDAVAELGHELDAKAGQSIEKLSDWVIKKANPELRKAAKRLAELLREAEVAGRPTAVLREAAARCAELQERIRNEVL</sequence>
<protein>
    <submittedName>
        <fullName evidence="2">AAA family ATPase</fullName>
    </submittedName>
</protein>
<dbReference type="CDD" id="cd00009">
    <property type="entry name" value="AAA"/>
    <property type="match status" value="1"/>
</dbReference>
<dbReference type="Proteomes" id="UP001500751">
    <property type="component" value="Unassembled WGS sequence"/>
</dbReference>